<name>A0A6C0CT27_9ZZZZ</name>
<reference evidence="1" key="1">
    <citation type="journal article" date="2020" name="Nature">
        <title>Giant virus diversity and host interactions through global metagenomics.</title>
        <authorList>
            <person name="Schulz F."/>
            <person name="Roux S."/>
            <person name="Paez-Espino D."/>
            <person name="Jungbluth S."/>
            <person name="Walsh D.A."/>
            <person name="Denef V.J."/>
            <person name="McMahon K.D."/>
            <person name="Konstantinidis K.T."/>
            <person name="Eloe-Fadrosh E.A."/>
            <person name="Kyrpides N.C."/>
            <person name="Woyke T."/>
        </authorList>
    </citation>
    <scope>NUCLEOTIDE SEQUENCE</scope>
    <source>
        <strain evidence="1">GVMAG-M-3300021473-15</strain>
    </source>
</reference>
<dbReference type="EMBL" id="MN739476">
    <property type="protein sequence ID" value="QHT06849.1"/>
    <property type="molecule type" value="Genomic_DNA"/>
</dbReference>
<protein>
    <submittedName>
        <fullName evidence="1">Uncharacterized protein</fullName>
    </submittedName>
</protein>
<sequence length="46" mass="5553">MYKKHMSMINDSCMEHDKTLHIKNKKEADDFIRFRIHGNDRCDENG</sequence>
<evidence type="ECO:0000313" key="1">
    <source>
        <dbReference type="EMBL" id="QHT06849.1"/>
    </source>
</evidence>
<dbReference type="AlphaFoldDB" id="A0A6C0CT27"/>
<organism evidence="1">
    <name type="scientific">viral metagenome</name>
    <dbReference type="NCBI Taxonomy" id="1070528"/>
    <lineage>
        <taxon>unclassified sequences</taxon>
        <taxon>metagenomes</taxon>
        <taxon>organismal metagenomes</taxon>
    </lineage>
</organism>
<proteinExistence type="predicted"/>
<accession>A0A6C0CT27</accession>